<name>A0AAV5L368_9ROSI</name>
<keyword evidence="2" id="KW-1185">Reference proteome</keyword>
<dbReference type="Pfam" id="PF01715">
    <property type="entry name" value="IPPT"/>
    <property type="match status" value="1"/>
</dbReference>
<comment type="caution">
    <text evidence="1">The sequence shown here is derived from an EMBL/GenBank/DDBJ whole genome shotgun (WGS) entry which is preliminary data.</text>
</comment>
<evidence type="ECO:0000313" key="1">
    <source>
        <dbReference type="EMBL" id="GKV31693.1"/>
    </source>
</evidence>
<protein>
    <submittedName>
        <fullName evidence="1">Uncharacterized protein</fullName>
    </submittedName>
</protein>
<dbReference type="EMBL" id="BPVZ01000092">
    <property type="protein sequence ID" value="GKV31693.1"/>
    <property type="molecule type" value="Genomic_DNA"/>
</dbReference>
<dbReference type="AlphaFoldDB" id="A0AAV5L368"/>
<accession>A0AAV5L368</accession>
<gene>
    <name evidence="1" type="ORF">SLEP1_g40364</name>
</gene>
<dbReference type="Gene3D" id="3.40.50.300">
    <property type="entry name" value="P-loop containing nucleotide triphosphate hydrolases"/>
    <property type="match status" value="1"/>
</dbReference>
<dbReference type="Proteomes" id="UP001054252">
    <property type="component" value="Unassembled WGS sequence"/>
</dbReference>
<reference evidence="1 2" key="1">
    <citation type="journal article" date="2021" name="Commun. Biol.">
        <title>The genome of Shorea leprosula (Dipterocarpaceae) highlights the ecological relevance of drought in aseasonal tropical rainforests.</title>
        <authorList>
            <person name="Ng K.K.S."/>
            <person name="Kobayashi M.J."/>
            <person name="Fawcett J.A."/>
            <person name="Hatakeyama M."/>
            <person name="Paape T."/>
            <person name="Ng C.H."/>
            <person name="Ang C.C."/>
            <person name="Tnah L.H."/>
            <person name="Lee C.T."/>
            <person name="Nishiyama T."/>
            <person name="Sese J."/>
            <person name="O'Brien M.J."/>
            <person name="Copetti D."/>
            <person name="Mohd Noor M.I."/>
            <person name="Ong R.C."/>
            <person name="Putra M."/>
            <person name="Sireger I.Z."/>
            <person name="Indrioko S."/>
            <person name="Kosugi Y."/>
            <person name="Izuno A."/>
            <person name="Isagi Y."/>
            <person name="Lee S.L."/>
            <person name="Shimizu K.K."/>
        </authorList>
    </citation>
    <scope>NUCLEOTIDE SEQUENCE [LARGE SCALE GENOMIC DNA]</scope>
    <source>
        <strain evidence="1">214</strain>
    </source>
</reference>
<dbReference type="InterPro" id="IPR027417">
    <property type="entry name" value="P-loop_NTPase"/>
</dbReference>
<sequence>MSINYVMHSVYHYSAGQIFEDARQATRDVLDSGHVPIATGGTGLYLRWYVPR</sequence>
<proteinExistence type="predicted"/>
<evidence type="ECO:0000313" key="2">
    <source>
        <dbReference type="Proteomes" id="UP001054252"/>
    </source>
</evidence>
<organism evidence="1 2">
    <name type="scientific">Rubroshorea leprosula</name>
    <dbReference type="NCBI Taxonomy" id="152421"/>
    <lineage>
        <taxon>Eukaryota</taxon>
        <taxon>Viridiplantae</taxon>
        <taxon>Streptophyta</taxon>
        <taxon>Embryophyta</taxon>
        <taxon>Tracheophyta</taxon>
        <taxon>Spermatophyta</taxon>
        <taxon>Magnoliopsida</taxon>
        <taxon>eudicotyledons</taxon>
        <taxon>Gunneridae</taxon>
        <taxon>Pentapetalae</taxon>
        <taxon>rosids</taxon>
        <taxon>malvids</taxon>
        <taxon>Malvales</taxon>
        <taxon>Dipterocarpaceae</taxon>
        <taxon>Rubroshorea</taxon>
    </lineage>
</organism>